<dbReference type="EMBL" id="CP158254">
    <property type="protein sequence ID" value="XDJ48333.1"/>
    <property type="molecule type" value="Genomic_DNA"/>
</dbReference>
<gene>
    <name evidence="2" type="ORF">ABRZ04_04520</name>
</gene>
<accession>A0AB39D2V0</accession>
<reference evidence="2" key="1">
    <citation type="submission" date="2024-05" db="EMBL/GenBank/DDBJ databases">
        <authorList>
            <person name="Luo Y.-C."/>
            <person name="Nicholds J."/>
            <person name="Mortimer T."/>
            <person name="Maboni G."/>
        </authorList>
    </citation>
    <scope>NUCLEOTIDE SEQUENCE</scope>
    <source>
        <strain evidence="2">151836</strain>
    </source>
</reference>
<feature type="transmembrane region" description="Helical" evidence="1">
    <location>
        <begin position="61"/>
        <end position="82"/>
    </location>
</feature>
<evidence type="ECO:0000313" key="2">
    <source>
        <dbReference type="EMBL" id="XDJ48333.1"/>
    </source>
</evidence>
<organism evidence="2">
    <name type="scientific">Castellaniella ginsengisoli</name>
    <dbReference type="NCBI Taxonomy" id="546114"/>
    <lineage>
        <taxon>Bacteria</taxon>
        <taxon>Pseudomonadati</taxon>
        <taxon>Pseudomonadota</taxon>
        <taxon>Betaproteobacteria</taxon>
        <taxon>Burkholderiales</taxon>
        <taxon>Alcaligenaceae</taxon>
        <taxon>Castellaniella</taxon>
    </lineage>
</organism>
<name>A0AB39D2V0_9BURK</name>
<keyword evidence="1" id="KW-0812">Transmembrane</keyword>
<proteinExistence type="predicted"/>
<dbReference type="RefSeq" id="WP_368640485.1">
    <property type="nucleotide sequence ID" value="NZ_CP158254.1"/>
</dbReference>
<protein>
    <submittedName>
        <fullName evidence="2">Uncharacterized protein</fullName>
    </submittedName>
</protein>
<keyword evidence="1" id="KW-0472">Membrane</keyword>
<keyword evidence="1" id="KW-1133">Transmembrane helix</keyword>
<evidence type="ECO:0000256" key="1">
    <source>
        <dbReference type="SAM" id="Phobius"/>
    </source>
</evidence>
<dbReference type="AlphaFoldDB" id="A0AB39D2V0"/>
<sequence>MATIKIHAGDFPKGSAAAHFSVIVFPWAPGNGLSGETVHFNEIESLEIASEESVKKLGGTVGWGVVGGALLGPVGLLAGLLAGGRKSETTFVCKFKDGRKMLATTDSKTYTKMLASVF</sequence>